<feature type="region of interest" description="Disordered" evidence="1">
    <location>
        <begin position="375"/>
        <end position="409"/>
    </location>
</feature>
<dbReference type="RefSeq" id="XP_014657399.1">
    <property type="nucleotide sequence ID" value="XM_014801913.1"/>
</dbReference>
<feature type="compositionally biased region" description="Acidic residues" evidence="1">
    <location>
        <begin position="333"/>
        <end position="342"/>
    </location>
</feature>
<dbReference type="HOGENOM" id="CLU_370954_0_0_1"/>
<protein>
    <submittedName>
        <fullName evidence="2">Uncharacterized protein</fullName>
    </submittedName>
</protein>
<dbReference type="Proteomes" id="UP000053758">
    <property type="component" value="Unassembled WGS sequence"/>
</dbReference>
<reference evidence="2" key="1">
    <citation type="submission" date="2014-07" db="EMBL/GenBank/DDBJ databases">
        <title>Draft genome sequence of the yeast Pseudozyma antarctica JCM 10317 known as a producer of lipase B which used in a wide range of industrial applications.</title>
        <authorList>
            <person name="Morita T."/>
            <person name="Saika A."/>
            <person name="Koike H."/>
        </authorList>
    </citation>
    <scope>NUCLEOTIDE SEQUENCE</scope>
    <source>
        <strain evidence="2">JCM 10317</strain>
    </source>
</reference>
<evidence type="ECO:0000313" key="2">
    <source>
        <dbReference type="EMBL" id="GAK64459.1"/>
    </source>
</evidence>
<gene>
    <name evidence="2" type="ORF">PAN0_005d2673</name>
</gene>
<feature type="region of interest" description="Disordered" evidence="1">
    <location>
        <begin position="73"/>
        <end position="189"/>
    </location>
</feature>
<feature type="region of interest" description="Disordered" evidence="1">
    <location>
        <begin position="423"/>
        <end position="445"/>
    </location>
</feature>
<feature type="compositionally biased region" description="Basic residues" evidence="1">
    <location>
        <begin position="75"/>
        <end position="85"/>
    </location>
</feature>
<organism evidence="2">
    <name type="scientific">Pseudozyma antarctica</name>
    <name type="common">Yeast</name>
    <name type="synonym">Candida antarctica</name>
    <dbReference type="NCBI Taxonomy" id="84753"/>
    <lineage>
        <taxon>Eukaryota</taxon>
        <taxon>Fungi</taxon>
        <taxon>Dikarya</taxon>
        <taxon>Basidiomycota</taxon>
        <taxon>Ustilaginomycotina</taxon>
        <taxon>Ustilaginomycetes</taxon>
        <taxon>Ustilaginales</taxon>
        <taxon>Ustilaginaceae</taxon>
        <taxon>Moesziomyces</taxon>
    </lineage>
</organism>
<feature type="compositionally biased region" description="Pro residues" evidence="1">
    <location>
        <begin position="156"/>
        <end position="173"/>
    </location>
</feature>
<dbReference type="AlphaFoldDB" id="A0A081CCR3"/>
<dbReference type="GeneID" id="26303571"/>
<sequence length="768" mass="83115">MTKHFSADALALKSGPTVELQPGSKVLKHLKLPISSKRSDADLRLRPIGARGGTHALLHGTLVMVDVLAAEARSSARRGPHHGTKRTLDATETAPKRRRLIHIGSSPPPYSTAYSDNLGPARTATAPPSPRAESKRNAPSTRSRNALSLRASSPVTPSPPDPPNVFTPDPLPPRTKRRGAQGDAGGEHGLRMQTRQLQRLRTLACTDPDSPIGTFGGQILPHSIRDTTRTGRRAPRAEALTTDALSRGHHPHLPPAGSKSRSKRSIDAKANNADSADAKQDDKLKHPADGKAAKQRRRQPKIQRVQFGGVQALETLYPPNEAQSRASVPPPSDDPDAADESDITYFPTLPPKRPHVGTHMQTVQTADEDFLDNRPSLSAAASSPPPLFAPDDATRDDGDPDSEGDSSRGLLEVLSQTALRRMNHATSPPQPQRVGHTPARQTARQTLSPHEIRIEFDAAHLSHMQARRIAEALMRNGSDRPKWTSVRLDSDHPHRRKLPTLLPTSSKAVRAALDPPTRRSVCDALCLTARQASRKAGSERLEFVHFDAGAHVHEEPAEDLENLAAFEHQIHFAGYRLQDQVPCDAERSTFPCLESLGSEEWPTRRGPVVKILVPLSGPPLHPAASPARFIKPHDTSDEAHGPAANDTVLVWTPTTARMFLAALDEQVASGGVSSYAELRGLEASELELCPSPILHYVASTGSSDAEDVSTSHVALYVHAHRVNEARSVLAALELGDMLGGTPYKFRPFSDPKLRLLIISVVGKPLGLI</sequence>
<feature type="region of interest" description="Disordered" evidence="1">
    <location>
        <begin position="212"/>
        <end position="359"/>
    </location>
</feature>
<evidence type="ECO:0000256" key="1">
    <source>
        <dbReference type="SAM" id="MobiDB-lite"/>
    </source>
</evidence>
<name>A0A081CCR3_PSEA2</name>
<feature type="compositionally biased region" description="Basic and acidic residues" evidence="1">
    <location>
        <begin position="276"/>
        <end position="292"/>
    </location>
</feature>
<evidence type="ECO:0000313" key="3">
    <source>
        <dbReference type="Proteomes" id="UP000053758"/>
    </source>
</evidence>
<proteinExistence type="predicted"/>
<feature type="compositionally biased region" description="Low complexity" evidence="1">
    <location>
        <begin position="140"/>
        <end position="155"/>
    </location>
</feature>
<dbReference type="EMBL" id="DF830072">
    <property type="protein sequence ID" value="GAK64459.1"/>
    <property type="molecule type" value="Genomic_DNA"/>
</dbReference>
<keyword evidence="3" id="KW-1185">Reference proteome</keyword>
<accession>A0A081CCR3</accession>